<protein>
    <recommendedName>
        <fullName evidence="6 7">Urease subunit alpha</fullName>
        <ecNumber evidence="6 7">3.5.1.5</ecNumber>
    </recommendedName>
    <alternativeName>
        <fullName evidence="6">Urea amidohydrolase subunit alpha</fullName>
    </alternativeName>
</protein>
<dbReference type="Gene3D" id="3.20.20.140">
    <property type="entry name" value="Metal-dependent hydrolases"/>
    <property type="match status" value="1"/>
</dbReference>
<evidence type="ECO:0000256" key="12">
    <source>
        <dbReference type="RuleBase" id="RU004158"/>
    </source>
</evidence>
<evidence type="ECO:0000256" key="3">
    <source>
        <dbReference type="ARBA" id="ARBA00022723"/>
    </source>
</evidence>
<dbReference type="SUPFAM" id="SSF51556">
    <property type="entry name" value="Metallo-dependent hydrolases"/>
    <property type="match status" value="1"/>
</dbReference>
<keyword evidence="6 11" id="KW-0963">Cytoplasm</keyword>
<evidence type="ECO:0000256" key="4">
    <source>
        <dbReference type="ARBA" id="ARBA00022801"/>
    </source>
</evidence>
<evidence type="ECO:0000256" key="8">
    <source>
        <dbReference type="PIRSR" id="PIRSR611612-50"/>
    </source>
</evidence>
<dbReference type="InterPro" id="IPR017951">
    <property type="entry name" value="Urease_asu_c"/>
</dbReference>
<dbReference type="PRINTS" id="PR01752">
    <property type="entry name" value="UREASE"/>
</dbReference>
<feature type="binding site" evidence="6 9">
    <location>
        <position position="139"/>
    </location>
    <ligand>
        <name>Ni(2+)</name>
        <dbReference type="ChEBI" id="CHEBI:49786"/>
        <label>1</label>
    </ligand>
</feature>
<dbReference type="EC" id="3.5.1.5" evidence="6 7"/>
<dbReference type="PANTHER" id="PTHR43440:SF1">
    <property type="entry name" value="UREASE"/>
    <property type="match status" value="1"/>
</dbReference>
<dbReference type="HAMAP" id="MF_01953">
    <property type="entry name" value="Urease_alpha"/>
    <property type="match status" value="1"/>
</dbReference>
<comment type="subunit">
    <text evidence="6">Heterotrimer of UreA (gamma), UreB (beta) and UreC (alpha) subunits. Three heterotrimers associate to form the active enzyme.</text>
</comment>
<dbReference type="NCBIfam" id="NF009834">
    <property type="entry name" value="PRK13309.1"/>
    <property type="match status" value="1"/>
</dbReference>
<evidence type="ECO:0000313" key="15">
    <source>
        <dbReference type="Proteomes" id="UP000267804"/>
    </source>
</evidence>
<comment type="similarity">
    <text evidence="6 12">Belongs to the metallo-dependent hydrolases superfamily. Urease alpha subunit family.</text>
</comment>
<accession>A0A386WD14</accession>
<dbReference type="Gene3D" id="2.30.40.10">
    <property type="entry name" value="Urease, subunit C, domain 1"/>
    <property type="match status" value="1"/>
</dbReference>
<keyword evidence="2 6" id="KW-0533">Nickel</keyword>
<dbReference type="NCBIfam" id="NF009686">
    <property type="entry name" value="PRK13207.1"/>
    <property type="match status" value="1"/>
</dbReference>
<dbReference type="InterPro" id="IPR011059">
    <property type="entry name" value="Metal-dep_hydrolase_composite"/>
</dbReference>
<feature type="binding site" evidence="6 9">
    <location>
        <position position="365"/>
    </location>
    <ligand>
        <name>Ni(2+)</name>
        <dbReference type="ChEBI" id="CHEBI:49786"/>
        <label>1</label>
    </ligand>
</feature>
<feature type="binding site" evidence="6 9">
    <location>
        <position position="277"/>
    </location>
    <ligand>
        <name>Ni(2+)</name>
        <dbReference type="ChEBI" id="CHEBI:49786"/>
        <label>2</label>
    </ligand>
</feature>
<dbReference type="PROSITE" id="PS01120">
    <property type="entry name" value="UREASE_1"/>
    <property type="match status" value="1"/>
</dbReference>
<dbReference type="PANTHER" id="PTHR43440">
    <property type="entry name" value="UREASE"/>
    <property type="match status" value="1"/>
</dbReference>
<dbReference type="UniPathway" id="UPA00258">
    <property type="reaction ID" value="UER00370"/>
</dbReference>
<dbReference type="CDD" id="cd00375">
    <property type="entry name" value="Urease_alpha"/>
    <property type="match status" value="1"/>
</dbReference>
<comment type="cofactor">
    <cofactor evidence="6 9">
        <name>Ni cation</name>
        <dbReference type="ChEBI" id="CHEBI:25516"/>
    </cofactor>
    <text evidence="6 9">Binds 2 nickel ions per subunit.</text>
</comment>
<organism evidence="14 15">
    <name type="scientific">Micromonospora tulbaghiae</name>
    <dbReference type="NCBI Taxonomy" id="479978"/>
    <lineage>
        <taxon>Bacteria</taxon>
        <taxon>Bacillati</taxon>
        <taxon>Actinomycetota</taxon>
        <taxon>Actinomycetes</taxon>
        <taxon>Micromonosporales</taxon>
        <taxon>Micromonosporaceae</taxon>
        <taxon>Micromonospora</taxon>
    </lineage>
</organism>
<dbReference type="InterPro" id="IPR011612">
    <property type="entry name" value="Urease_alpha_N_dom"/>
</dbReference>
<dbReference type="GO" id="GO:0005737">
    <property type="term" value="C:cytoplasm"/>
    <property type="evidence" value="ECO:0007669"/>
    <property type="project" value="UniProtKB-SubCell"/>
</dbReference>
<evidence type="ECO:0000256" key="5">
    <source>
        <dbReference type="ARBA" id="ARBA00047778"/>
    </source>
</evidence>
<dbReference type="InterPro" id="IPR032466">
    <property type="entry name" value="Metal_Hydrolase"/>
</dbReference>
<keyword evidence="3 6" id="KW-0479">Metal-binding</keyword>
<reference evidence="14 15" key="1">
    <citation type="submission" date="2017-10" db="EMBL/GenBank/DDBJ databases">
        <title>Integration of genomic and chemical information greatly accelerates assignment of the full stereostructure of myelolactone, a potent inhibitor of myeloma from a marine-derived Micromonospora.</title>
        <authorList>
            <person name="Kim M.C."/>
            <person name="Machado H."/>
            <person name="Jensen P.R."/>
            <person name="Fenical W."/>
        </authorList>
    </citation>
    <scope>NUCLEOTIDE SEQUENCE [LARGE SCALE GENOMIC DNA]</scope>
    <source>
        <strain evidence="14 15">CNY-010</strain>
    </source>
</reference>
<feature type="binding site" evidence="6 11">
    <location>
        <position position="224"/>
    </location>
    <ligand>
        <name>substrate</name>
    </ligand>
</feature>
<dbReference type="Pfam" id="PF01979">
    <property type="entry name" value="Amidohydro_1"/>
    <property type="match status" value="1"/>
</dbReference>
<feature type="domain" description="Urease" evidence="13">
    <location>
        <begin position="134"/>
        <end position="572"/>
    </location>
</feature>
<dbReference type="GO" id="GO:0043419">
    <property type="term" value="P:urea catabolic process"/>
    <property type="evidence" value="ECO:0007669"/>
    <property type="project" value="UniProtKB-UniRule"/>
</dbReference>
<evidence type="ECO:0000259" key="13">
    <source>
        <dbReference type="PROSITE" id="PS51368"/>
    </source>
</evidence>
<evidence type="ECO:0000256" key="6">
    <source>
        <dbReference type="HAMAP-Rule" id="MF_01953"/>
    </source>
</evidence>
<dbReference type="NCBIfam" id="TIGR01792">
    <property type="entry name" value="urease_alph"/>
    <property type="match status" value="1"/>
</dbReference>
<feature type="binding site" evidence="6 9">
    <location>
        <position position="251"/>
    </location>
    <ligand>
        <name>Ni(2+)</name>
        <dbReference type="ChEBI" id="CHEBI:49786"/>
        <label>2</label>
    </ligand>
</feature>
<dbReference type="InterPro" id="IPR005848">
    <property type="entry name" value="Urease_asu"/>
</dbReference>
<comment type="PTM">
    <text evidence="6">Carboxylation allows a single lysine to coordinate two nickel ions.</text>
</comment>
<dbReference type="InterPro" id="IPR006680">
    <property type="entry name" value="Amidohydro-rel"/>
</dbReference>
<name>A0A386WD14_9ACTN</name>
<evidence type="ECO:0000256" key="10">
    <source>
        <dbReference type="PIRSR" id="PIRSR611612-52"/>
    </source>
</evidence>
<comment type="pathway">
    <text evidence="1 6">Nitrogen metabolism; urea degradation; CO(2) and NH(3) from urea (urease route): step 1/1.</text>
</comment>
<dbReference type="GO" id="GO:0009039">
    <property type="term" value="F:urease activity"/>
    <property type="evidence" value="ECO:0007669"/>
    <property type="project" value="UniProtKB-UniRule"/>
</dbReference>
<evidence type="ECO:0000256" key="11">
    <source>
        <dbReference type="PROSITE-ProRule" id="PRU00700"/>
    </source>
</evidence>
<dbReference type="PROSITE" id="PS51368">
    <property type="entry name" value="UREASE_3"/>
    <property type="match status" value="1"/>
</dbReference>
<feature type="binding site" evidence="6 9">
    <location>
        <position position="141"/>
    </location>
    <ligand>
        <name>Ni(2+)</name>
        <dbReference type="ChEBI" id="CHEBI:49786"/>
        <label>1</label>
    </ligand>
</feature>
<dbReference type="Pfam" id="PF00449">
    <property type="entry name" value="Urease_alpha"/>
    <property type="match status" value="1"/>
</dbReference>
<dbReference type="GO" id="GO:0016151">
    <property type="term" value="F:nickel cation binding"/>
    <property type="evidence" value="ECO:0007669"/>
    <property type="project" value="UniProtKB-UniRule"/>
</dbReference>
<keyword evidence="4 6" id="KW-0378">Hydrolase</keyword>
<dbReference type="Proteomes" id="UP000267804">
    <property type="component" value="Chromosome"/>
</dbReference>
<comment type="subcellular location">
    <subcellularLocation>
        <location evidence="6 11">Cytoplasm</location>
    </subcellularLocation>
</comment>
<feature type="binding site" description="via carbamate group" evidence="6 9">
    <location>
        <position position="222"/>
    </location>
    <ligand>
        <name>Ni(2+)</name>
        <dbReference type="ChEBI" id="CHEBI:49786"/>
        <label>2</label>
    </ligand>
</feature>
<evidence type="ECO:0000256" key="1">
    <source>
        <dbReference type="ARBA" id="ARBA00004897"/>
    </source>
</evidence>
<dbReference type="InterPro" id="IPR029754">
    <property type="entry name" value="Urease_Ni-bd"/>
</dbReference>
<evidence type="ECO:0000256" key="9">
    <source>
        <dbReference type="PIRSR" id="PIRSR611612-51"/>
    </source>
</evidence>
<dbReference type="EMBL" id="CP024087">
    <property type="protein sequence ID" value="AYF26266.1"/>
    <property type="molecule type" value="Genomic_DNA"/>
</dbReference>
<comment type="catalytic activity">
    <reaction evidence="5 6">
        <text>urea + 2 H2O + H(+) = hydrogencarbonate + 2 NH4(+)</text>
        <dbReference type="Rhea" id="RHEA:20557"/>
        <dbReference type="ChEBI" id="CHEBI:15377"/>
        <dbReference type="ChEBI" id="CHEBI:15378"/>
        <dbReference type="ChEBI" id="CHEBI:16199"/>
        <dbReference type="ChEBI" id="CHEBI:17544"/>
        <dbReference type="ChEBI" id="CHEBI:28938"/>
        <dbReference type="EC" id="3.5.1.5"/>
    </reaction>
</comment>
<proteinExistence type="inferred from homology"/>
<feature type="modified residue" description="N6-carboxylysine" evidence="6 8">
    <location>
        <position position="222"/>
    </location>
</feature>
<comment type="PTM">
    <text evidence="8">Carbamylation allows a single lysine to coordinate two nickel ions.</text>
</comment>
<dbReference type="KEGG" id="mtua:CSH63_02055"/>
<sequence>MSQISRQEYAGMYGPTTGDQIRLGDTDLYIEIEKDLRVLGDEVMYGGGKTLRDGMGSASQATSAEGVIDLVITNVTIVDALLGVVKADVGIKDGKIAGIGKAGNPNIMDGVTPGLVTGPGTDAISGEHLILTAGGIDAHVHLVTPQQVWAALSNGVTTLWGGGTGPTDSTNGVTITPGPWNIQNMMRAFEDLPINIGLLGKGNSSGRAPLVEQIMAGVPSFKIHEDWGAPPAVIRSCLAVADEYDVQISIHTDTLNESGYIEDSIAAFEGRTIHTFHTEGAGGGHAPDIIKVAGQMNVLPASTTPTVPYGINSQSELYDMIMVCHNFNPKVPSDVAFVESRIRTETIAAEDVLLDEGVISMMQSDSQAMGRVGETWLRTVQLAGQMKNVRGKLAEDSDANDNFRVLRYVAKMTINPAITQGVSHVIGSVSPGKLADLVLWEPAFFGTKPKMVLKGGMIAWSIMGDPNASLPTPQPVYYRPMFGATGSQVAKNCVTFVSRAAHESGVAEQLGLQRQVIPVYGCRNLTKRDMVRNDRTPKLEVDPETFAVKMDGVHATVPAAKNLPLSQLYFFS</sequence>
<gene>
    <name evidence="6" type="primary">ureC</name>
    <name evidence="14" type="ORF">CSH63_02055</name>
</gene>
<feature type="active site" description="Proton donor" evidence="6 10">
    <location>
        <position position="325"/>
    </location>
</feature>
<dbReference type="AlphaFoldDB" id="A0A386WD14"/>
<dbReference type="RefSeq" id="WP_120568788.1">
    <property type="nucleotide sequence ID" value="NZ_CP024087.1"/>
</dbReference>
<evidence type="ECO:0000256" key="7">
    <source>
        <dbReference type="NCBIfam" id="TIGR01792"/>
    </source>
</evidence>
<feature type="binding site" description="via carbamate group" evidence="6 9">
    <location>
        <position position="222"/>
    </location>
    <ligand>
        <name>Ni(2+)</name>
        <dbReference type="ChEBI" id="CHEBI:49786"/>
        <label>1</label>
    </ligand>
</feature>
<dbReference type="InterPro" id="IPR050112">
    <property type="entry name" value="Urease_alpha_subunit"/>
</dbReference>
<evidence type="ECO:0000313" key="14">
    <source>
        <dbReference type="EMBL" id="AYF26266.1"/>
    </source>
</evidence>
<evidence type="ECO:0000256" key="2">
    <source>
        <dbReference type="ARBA" id="ARBA00022596"/>
    </source>
</evidence>
<dbReference type="SUPFAM" id="SSF51338">
    <property type="entry name" value="Composite domain of metallo-dependent hydrolases"/>
    <property type="match status" value="2"/>
</dbReference>